<accession>A0ABV3BWK3</accession>
<keyword evidence="2" id="KW-1133">Transmembrane helix</keyword>
<evidence type="ECO:0008006" key="5">
    <source>
        <dbReference type="Google" id="ProtNLM"/>
    </source>
</evidence>
<keyword evidence="2" id="KW-0472">Membrane</keyword>
<evidence type="ECO:0000313" key="3">
    <source>
        <dbReference type="EMBL" id="MEU6825406.1"/>
    </source>
</evidence>
<feature type="compositionally biased region" description="Basic and acidic residues" evidence="1">
    <location>
        <begin position="10"/>
        <end position="24"/>
    </location>
</feature>
<proteinExistence type="predicted"/>
<feature type="region of interest" description="Disordered" evidence="1">
    <location>
        <begin position="1"/>
        <end position="26"/>
    </location>
</feature>
<dbReference type="EMBL" id="JBEYXV010000020">
    <property type="protein sequence ID" value="MEU6825406.1"/>
    <property type="molecule type" value="Genomic_DNA"/>
</dbReference>
<evidence type="ECO:0000313" key="4">
    <source>
        <dbReference type="Proteomes" id="UP001551176"/>
    </source>
</evidence>
<protein>
    <recommendedName>
        <fullName evidence="5">MFS transporter</fullName>
    </recommendedName>
</protein>
<reference evidence="3 4" key="1">
    <citation type="submission" date="2024-06" db="EMBL/GenBank/DDBJ databases">
        <title>The Natural Products Discovery Center: Release of the First 8490 Sequenced Strains for Exploring Actinobacteria Biosynthetic Diversity.</title>
        <authorList>
            <person name="Kalkreuter E."/>
            <person name="Kautsar S.A."/>
            <person name="Yang D."/>
            <person name="Bader C.D."/>
            <person name="Teijaro C.N."/>
            <person name="Fluegel L."/>
            <person name="Davis C.M."/>
            <person name="Simpson J.R."/>
            <person name="Lauterbach L."/>
            <person name="Steele A.D."/>
            <person name="Gui C."/>
            <person name="Meng S."/>
            <person name="Li G."/>
            <person name="Viehrig K."/>
            <person name="Ye F."/>
            <person name="Su P."/>
            <person name="Kiefer A.F."/>
            <person name="Nichols A."/>
            <person name="Cepeda A.J."/>
            <person name="Yan W."/>
            <person name="Fan B."/>
            <person name="Jiang Y."/>
            <person name="Adhikari A."/>
            <person name="Zheng C.-J."/>
            <person name="Schuster L."/>
            <person name="Cowan T.M."/>
            <person name="Smanski M.J."/>
            <person name="Chevrette M.G."/>
            <person name="De Carvalho L.P.S."/>
            <person name="Shen B."/>
        </authorList>
    </citation>
    <scope>NUCLEOTIDE SEQUENCE [LARGE SCALE GENOMIC DNA]</scope>
    <source>
        <strain evidence="3 4">NPDC046838</strain>
    </source>
</reference>
<comment type="caution">
    <text evidence="3">The sequence shown here is derived from an EMBL/GenBank/DDBJ whole genome shotgun (WGS) entry which is preliminary data.</text>
</comment>
<dbReference type="RefSeq" id="WP_359355785.1">
    <property type="nucleotide sequence ID" value="NZ_JBEYXV010000020.1"/>
</dbReference>
<evidence type="ECO:0000256" key="1">
    <source>
        <dbReference type="SAM" id="MobiDB-lite"/>
    </source>
</evidence>
<keyword evidence="4" id="KW-1185">Reference proteome</keyword>
<organism evidence="3 4">
    <name type="scientific">Streptomyces atriruber</name>
    <dbReference type="NCBI Taxonomy" id="545121"/>
    <lineage>
        <taxon>Bacteria</taxon>
        <taxon>Bacillati</taxon>
        <taxon>Actinomycetota</taxon>
        <taxon>Actinomycetes</taxon>
        <taxon>Kitasatosporales</taxon>
        <taxon>Streptomycetaceae</taxon>
        <taxon>Streptomyces</taxon>
    </lineage>
</organism>
<keyword evidence="2" id="KW-0812">Transmembrane</keyword>
<gene>
    <name evidence="3" type="ORF">ABZ921_32715</name>
</gene>
<sequence length="73" mass="7914">MKRCPTSTGPDRESDDRTEVRRQDAFTTGRARPNGVLFAMRRSLILVVASVSALNLALPDLAIDLLATNSALT</sequence>
<dbReference type="Proteomes" id="UP001551176">
    <property type="component" value="Unassembled WGS sequence"/>
</dbReference>
<evidence type="ECO:0000256" key="2">
    <source>
        <dbReference type="SAM" id="Phobius"/>
    </source>
</evidence>
<feature type="transmembrane region" description="Helical" evidence="2">
    <location>
        <begin position="44"/>
        <end position="63"/>
    </location>
</feature>
<name>A0ABV3BWK3_9ACTN</name>